<gene>
    <name evidence="3" type="ORF">DTL70_26860</name>
</gene>
<evidence type="ECO:0008006" key="5">
    <source>
        <dbReference type="Google" id="ProtNLM"/>
    </source>
</evidence>
<organism evidence="3 4">
    <name type="scientific">Streptomyces diacarni</name>
    <dbReference type="NCBI Taxonomy" id="2800381"/>
    <lineage>
        <taxon>Bacteria</taxon>
        <taxon>Bacillati</taxon>
        <taxon>Actinomycetota</taxon>
        <taxon>Actinomycetes</taxon>
        <taxon>Kitasatosporales</taxon>
        <taxon>Streptomycetaceae</taxon>
        <taxon>Streptomyces</taxon>
    </lineage>
</organism>
<sequence>MSAISLILLCAAAVATALGGAALHTARGLRRQLTALRAELEAGRPDATGAPTVVPHARTAPADGARAAAAEEARVAAAATDAPTAAAAEGDTEAAGPFSRQIRAAVAAALADERERELAEARAFWAAQEARGDAGPESGALLAGHGTEYEIAPGDLADGFTDPNRCTDCDPGATDLTGLVDFTDYADSSDSADSADLTGPAGQRPAPHGSETGQMFIPRQPGPEDGDIDVNVTPADMADMAATASFDAWDTWDTWDTHPGEDGEEPDGTPARPSSHAQDVSAESDAESPDLAAARRRHPSQPDYTLSGEPVAGQASPSPAPTVTYHERTIERLAGLAEARTPLTDVRPGPLGTLDVYLFEDGTTVCLSPGHRATSEALADAVRRGEAPVLMGGSGVSGSYTLTFGYPDGSTAYLLADRVITPL</sequence>
<feature type="compositionally biased region" description="Low complexity" evidence="1">
    <location>
        <begin position="187"/>
        <end position="196"/>
    </location>
</feature>
<evidence type="ECO:0000313" key="4">
    <source>
        <dbReference type="Proteomes" id="UP000252914"/>
    </source>
</evidence>
<proteinExistence type="predicted"/>
<feature type="region of interest" description="Disordered" evidence="1">
    <location>
        <begin position="187"/>
        <end position="231"/>
    </location>
</feature>
<feature type="chain" id="PRO_5016586657" description="Secreted protein" evidence="2">
    <location>
        <begin position="18"/>
        <end position="423"/>
    </location>
</feature>
<evidence type="ECO:0000313" key="3">
    <source>
        <dbReference type="EMBL" id="RCG17900.1"/>
    </source>
</evidence>
<accession>A0A367EL20</accession>
<keyword evidence="2" id="KW-0732">Signal</keyword>
<name>A0A367EL20_9ACTN</name>
<evidence type="ECO:0000256" key="2">
    <source>
        <dbReference type="SAM" id="SignalP"/>
    </source>
</evidence>
<dbReference type="EMBL" id="QOIN01000053">
    <property type="protein sequence ID" value="RCG17900.1"/>
    <property type="molecule type" value="Genomic_DNA"/>
</dbReference>
<feature type="region of interest" description="Disordered" evidence="1">
    <location>
        <begin position="248"/>
        <end position="323"/>
    </location>
</feature>
<reference evidence="3 4" key="1">
    <citation type="submission" date="2018-06" db="EMBL/GenBank/DDBJ databases">
        <title>Streptomyces reniochalinae sp. nov. and Streptomyces diacarnus sp. nov. from marine sponges.</title>
        <authorList>
            <person name="Li L."/>
        </authorList>
    </citation>
    <scope>NUCLEOTIDE SEQUENCE [LARGE SCALE GENOMIC DNA]</scope>
    <source>
        <strain evidence="3 4">LHW51701</strain>
    </source>
</reference>
<dbReference type="Proteomes" id="UP000252914">
    <property type="component" value="Unassembled WGS sequence"/>
</dbReference>
<evidence type="ECO:0000256" key="1">
    <source>
        <dbReference type="SAM" id="MobiDB-lite"/>
    </source>
</evidence>
<keyword evidence="4" id="KW-1185">Reference proteome</keyword>
<dbReference type="AlphaFoldDB" id="A0A367EL20"/>
<feature type="signal peptide" evidence="2">
    <location>
        <begin position="1"/>
        <end position="17"/>
    </location>
</feature>
<protein>
    <recommendedName>
        <fullName evidence="5">Secreted protein</fullName>
    </recommendedName>
</protein>
<comment type="caution">
    <text evidence="3">The sequence shown here is derived from an EMBL/GenBank/DDBJ whole genome shotgun (WGS) entry which is preliminary data.</text>
</comment>
<dbReference type="RefSeq" id="WP_114024619.1">
    <property type="nucleotide sequence ID" value="NZ_QOIN01000053.1"/>
</dbReference>